<dbReference type="Pfam" id="PF00512">
    <property type="entry name" value="HisKA"/>
    <property type="match status" value="1"/>
</dbReference>
<keyword evidence="4" id="KW-0808">Transferase</keyword>
<dbReference type="Gene3D" id="1.10.287.130">
    <property type="match status" value="1"/>
</dbReference>
<evidence type="ECO:0000256" key="6">
    <source>
        <dbReference type="ARBA" id="ARBA00022777"/>
    </source>
</evidence>
<evidence type="ECO:0000256" key="3">
    <source>
        <dbReference type="ARBA" id="ARBA00022553"/>
    </source>
</evidence>
<evidence type="ECO:0000259" key="10">
    <source>
        <dbReference type="PROSITE" id="PS51833"/>
    </source>
</evidence>
<dbReference type="PROSITE" id="PS51833">
    <property type="entry name" value="HDOD"/>
    <property type="match status" value="1"/>
</dbReference>
<dbReference type="InterPro" id="IPR003661">
    <property type="entry name" value="HisK_dim/P_dom"/>
</dbReference>
<comment type="catalytic activity">
    <reaction evidence="1">
        <text>ATP + protein L-histidine = ADP + protein N-phospho-L-histidine.</text>
        <dbReference type="EC" id="2.7.13.3"/>
    </reaction>
</comment>
<feature type="domain" description="HDOD" evidence="10">
    <location>
        <begin position="16"/>
        <end position="210"/>
    </location>
</feature>
<protein>
    <recommendedName>
        <fullName evidence="2">histidine kinase</fullName>
        <ecNumber evidence="2">2.7.13.3</ecNumber>
    </recommendedName>
</protein>
<evidence type="ECO:0000256" key="2">
    <source>
        <dbReference type="ARBA" id="ARBA00012438"/>
    </source>
</evidence>
<evidence type="ECO:0000256" key="7">
    <source>
        <dbReference type="ARBA" id="ARBA00022840"/>
    </source>
</evidence>
<dbReference type="PROSITE" id="PS50109">
    <property type="entry name" value="HIS_KIN"/>
    <property type="match status" value="1"/>
</dbReference>
<dbReference type="SUPFAM" id="SSF109604">
    <property type="entry name" value="HD-domain/PDEase-like"/>
    <property type="match status" value="1"/>
</dbReference>
<dbReference type="InterPro" id="IPR013976">
    <property type="entry name" value="HDOD"/>
</dbReference>
<dbReference type="PANTHER" id="PTHR43065:SF10">
    <property type="entry name" value="PEROXIDE STRESS-ACTIVATED HISTIDINE KINASE MAK3"/>
    <property type="match status" value="1"/>
</dbReference>
<dbReference type="AlphaFoldDB" id="A0A1M6FDZ5"/>
<evidence type="ECO:0000256" key="5">
    <source>
        <dbReference type="ARBA" id="ARBA00022741"/>
    </source>
</evidence>
<dbReference type="InterPro" id="IPR003594">
    <property type="entry name" value="HATPase_dom"/>
</dbReference>
<sequence length="693" mass="75962">MGVAAIKYGEQDIANLFCMPQTLVTLIESCLSGAGVPELAEIVLQDAALSARVINAASKAGSTRIDAAEPVTSAIQQLGLPVVTGIALQAAKQVVAHDFTDTSLHFLNSLWFSSRVAGQFARCLSPTVSYLHVEEAQLSGLLLNLGLYTLFSKHGDDYAELAAESKSSPALSQRELQSYQQDHLHVAEDVIEPWKLDSFLIDAVRFLHQDVVQIENSSQLLKIARLSHQICQHPLELTDDVRQLAERLFQFSRSEIDYLFSWAKGLYKGAIPALEDPEKLREQLKEARGRLIDLIFALADQEGARARLLGNNRPELLATEARHLYLENSPAGEAIFMLVDHKNNQLAGIVAEGQARLISELKVPLDASLSLVVQALVSGETNNSFSAKQPLSVTDQLLLRIGGKRGFFCQPFLLDGRLLGAVVLSVDREEEMSTLHLLRLRMFGQVVSESIAQLSNDVPDNFFEGSAQLRRVSHELSNPLTIIGNYAEVIGHLLPDDEHREFTDAIKREVRRVDDVLNYYLNQQELPPFPDRDISLNQLVYEAVDALQEGELQPRRIDVRFNLKNDLAKVSTNGVLVKQILVNLLKNAAEAVTEGGEIQLATRDSYCSDGGRFVEVVVQDNGGGIDSQVKDQLFRPVVSTKGPGHAGVGLSIVKGMVDDLGGRISYHSSPAAGTGFHLQIPCGDDDFSAASLI</sequence>
<organism evidence="11 12">
    <name type="scientific">Malonomonas rubra DSM 5091</name>
    <dbReference type="NCBI Taxonomy" id="1122189"/>
    <lineage>
        <taxon>Bacteria</taxon>
        <taxon>Pseudomonadati</taxon>
        <taxon>Thermodesulfobacteriota</taxon>
        <taxon>Desulfuromonadia</taxon>
        <taxon>Desulfuromonadales</taxon>
        <taxon>Geopsychrobacteraceae</taxon>
        <taxon>Malonomonas</taxon>
    </lineage>
</organism>
<dbReference type="RefSeq" id="WP_072906861.1">
    <property type="nucleotide sequence ID" value="NZ_FQZT01000003.1"/>
</dbReference>
<keyword evidence="12" id="KW-1185">Reference proteome</keyword>
<dbReference type="InterPro" id="IPR004358">
    <property type="entry name" value="Sig_transdc_His_kin-like_C"/>
</dbReference>
<evidence type="ECO:0000256" key="1">
    <source>
        <dbReference type="ARBA" id="ARBA00000085"/>
    </source>
</evidence>
<evidence type="ECO:0000256" key="8">
    <source>
        <dbReference type="ARBA" id="ARBA00023012"/>
    </source>
</evidence>
<dbReference type="Proteomes" id="UP000184171">
    <property type="component" value="Unassembled WGS sequence"/>
</dbReference>
<dbReference type="InterPro" id="IPR036890">
    <property type="entry name" value="HATPase_C_sf"/>
</dbReference>
<name>A0A1M6FDZ5_MALRU</name>
<dbReference type="SUPFAM" id="SSF55874">
    <property type="entry name" value="ATPase domain of HSP90 chaperone/DNA topoisomerase II/histidine kinase"/>
    <property type="match status" value="1"/>
</dbReference>
<dbReference type="Pfam" id="PF02518">
    <property type="entry name" value="HATPase_c"/>
    <property type="match status" value="1"/>
</dbReference>
<keyword evidence="8" id="KW-0902">Two-component regulatory system</keyword>
<dbReference type="PANTHER" id="PTHR43065">
    <property type="entry name" value="SENSOR HISTIDINE KINASE"/>
    <property type="match status" value="1"/>
</dbReference>
<dbReference type="STRING" id="1122189.SAMN02745165_01256"/>
<dbReference type="InterPro" id="IPR005467">
    <property type="entry name" value="His_kinase_dom"/>
</dbReference>
<dbReference type="Gene3D" id="1.10.3210.10">
    <property type="entry name" value="Hypothetical protein af1432"/>
    <property type="match status" value="1"/>
</dbReference>
<dbReference type="OrthoDB" id="9797768at2"/>
<dbReference type="SMART" id="SM00387">
    <property type="entry name" value="HATPase_c"/>
    <property type="match status" value="1"/>
</dbReference>
<evidence type="ECO:0000313" key="12">
    <source>
        <dbReference type="Proteomes" id="UP000184171"/>
    </source>
</evidence>
<proteinExistence type="predicted"/>
<dbReference type="GO" id="GO:0005524">
    <property type="term" value="F:ATP binding"/>
    <property type="evidence" value="ECO:0007669"/>
    <property type="project" value="UniProtKB-KW"/>
</dbReference>
<evidence type="ECO:0000313" key="11">
    <source>
        <dbReference type="EMBL" id="SHI95954.1"/>
    </source>
</evidence>
<dbReference type="EMBL" id="FQZT01000003">
    <property type="protein sequence ID" value="SHI95954.1"/>
    <property type="molecule type" value="Genomic_DNA"/>
</dbReference>
<evidence type="ECO:0000256" key="4">
    <source>
        <dbReference type="ARBA" id="ARBA00022679"/>
    </source>
</evidence>
<feature type="domain" description="Histidine kinase" evidence="9">
    <location>
        <begin position="471"/>
        <end position="684"/>
    </location>
</feature>
<dbReference type="GO" id="GO:0000155">
    <property type="term" value="F:phosphorelay sensor kinase activity"/>
    <property type="evidence" value="ECO:0007669"/>
    <property type="project" value="InterPro"/>
</dbReference>
<dbReference type="SMART" id="SM00388">
    <property type="entry name" value="HisKA"/>
    <property type="match status" value="1"/>
</dbReference>
<dbReference type="Gene3D" id="3.30.565.10">
    <property type="entry name" value="Histidine kinase-like ATPase, C-terminal domain"/>
    <property type="match status" value="1"/>
</dbReference>
<dbReference type="InterPro" id="IPR036097">
    <property type="entry name" value="HisK_dim/P_sf"/>
</dbReference>
<reference evidence="11 12" key="1">
    <citation type="submission" date="2016-11" db="EMBL/GenBank/DDBJ databases">
        <authorList>
            <person name="Jaros S."/>
            <person name="Januszkiewicz K."/>
            <person name="Wedrychowicz H."/>
        </authorList>
    </citation>
    <scope>NUCLEOTIDE SEQUENCE [LARGE SCALE GENOMIC DNA]</scope>
    <source>
        <strain evidence="11 12">DSM 5091</strain>
    </source>
</reference>
<keyword evidence="3" id="KW-0597">Phosphoprotein</keyword>
<dbReference type="Pfam" id="PF08668">
    <property type="entry name" value="HDOD"/>
    <property type="match status" value="1"/>
</dbReference>
<keyword evidence="6 11" id="KW-0418">Kinase</keyword>
<keyword evidence="7" id="KW-0067">ATP-binding</keyword>
<gene>
    <name evidence="11" type="ORF">SAMN02745165_01256</name>
</gene>
<accession>A0A1M6FDZ5</accession>
<keyword evidence="5" id="KW-0547">Nucleotide-binding</keyword>
<dbReference type="PRINTS" id="PR00344">
    <property type="entry name" value="BCTRLSENSOR"/>
</dbReference>
<dbReference type="CDD" id="cd00082">
    <property type="entry name" value="HisKA"/>
    <property type="match status" value="1"/>
</dbReference>
<evidence type="ECO:0000259" key="9">
    <source>
        <dbReference type="PROSITE" id="PS50109"/>
    </source>
</evidence>
<dbReference type="SUPFAM" id="SSF47384">
    <property type="entry name" value="Homodimeric domain of signal transducing histidine kinase"/>
    <property type="match status" value="1"/>
</dbReference>
<dbReference type="EC" id="2.7.13.3" evidence="2"/>